<proteinExistence type="predicted"/>
<evidence type="ECO:0000313" key="2">
    <source>
        <dbReference type="Proteomes" id="UP000184774"/>
    </source>
</evidence>
<dbReference type="AlphaFoldDB" id="A0A1N6MBV2"/>
<accession>A0A1N6MBV2</accession>
<organism evidence="1 2">
    <name type="scientific">Vibrio spartinae</name>
    <dbReference type="NCBI Taxonomy" id="1918945"/>
    <lineage>
        <taxon>Bacteria</taxon>
        <taxon>Pseudomonadati</taxon>
        <taxon>Pseudomonadota</taxon>
        <taxon>Gammaproteobacteria</taxon>
        <taxon>Vibrionales</taxon>
        <taxon>Vibrionaceae</taxon>
        <taxon>Vibrio</taxon>
    </lineage>
</organism>
<sequence length="194" mass="21686">MNMNFMDMGLVHATCHPVYTLGPPGTSSEFASKYFCKRMREFYSDSLNIINLNETYELARDHTKQDNGLLIVANAYQKINDFYMDSHLNLLATFVFDTPLYGIATNRSLPRRPLKIASHPAPIPLINELLPQGLQIETIIEKNSTSEAANAVTQHEADIALTTEIAAGLHNLSFISNVRPIHMLWSVFGCKTSA</sequence>
<evidence type="ECO:0000313" key="1">
    <source>
        <dbReference type="EMBL" id="SIO96850.1"/>
    </source>
</evidence>
<protein>
    <submittedName>
        <fullName evidence="1">Prephenate dehydratase</fullName>
    </submittedName>
</protein>
<name>A0A1N6MBV2_9VIBR</name>
<dbReference type="RefSeq" id="WP_074375228.1">
    <property type="nucleotide sequence ID" value="NZ_AP024908.1"/>
</dbReference>
<dbReference type="EMBL" id="FSSB01000061">
    <property type="protein sequence ID" value="SIO96850.1"/>
    <property type="molecule type" value="Genomic_DNA"/>
</dbReference>
<dbReference type="Proteomes" id="UP000184774">
    <property type="component" value="Unassembled WGS sequence"/>
</dbReference>
<dbReference type="SUPFAM" id="SSF53850">
    <property type="entry name" value="Periplasmic binding protein-like II"/>
    <property type="match status" value="1"/>
</dbReference>
<reference evidence="1 2" key="1">
    <citation type="submission" date="2016-12" db="EMBL/GenBank/DDBJ databases">
        <authorList>
            <person name="Song W.-J."/>
            <person name="Kurnit D.M."/>
        </authorList>
    </citation>
    <scope>NUCLEOTIDE SEQUENCE [LARGE SCALE GENOMIC DNA]</scope>
    <source>
        <strain evidence="1 2">CECT 9026</strain>
    </source>
</reference>
<gene>
    <name evidence="1" type="ORF">VSP9026_04675</name>
</gene>
<dbReference type="OrthoDB" id="490158at2"/>